<gene>
    <name evidence="2" type="ORF">RSOLAG1IB_08006</name>
</gene>
<evidence type="ECO:0000313" key="2">
    <source>
        <dbReference type="EMBL" id="CEL56680.1"/>
    </source>
</evidence>
<dbReference type="Proteomes" id="UP000059188">
    <property type="component" value="Unassembled WGS sequence"/>
</dbReference>
<feature type="region of interest" description="Disordered" evidence="1">
    <location>
        <begin position="294"/>
        <end position="649"/>
    </location>
</feature>
<feature type="compositionally biased region" description="Polar residues" evidence="1">
    <location>
        <begin position="38"/>
        <end position="47"/>
    </location>
</feature>
<feature type="region of interest" description="Disordered" evidence="1">
    <location>
        <begin position="1"/>
        <end position="157"/>
    </location>
</feature>
<feature type="compositionally biased region" description="Low complexity" evidence="1">
    <location>
        <begin position="1"/>
        <end position="14"/>
    </location>
</feature>
<feature type="compositionally biased region" description="Basic and acidic residues" evidence="1">
    <location>
        <begin position="301"/>
        <end position="320"/>
    </location>
</feature>
<organism evidence="2 3">
    <name type="scientific">Thanatephorus cucumeris (strain AG1-IB / isolate 7/3/14)</name>
    <name type="common">Lettuce bottom rot fungus</name>
    <name type="synonym">Rhizoctonia solani</name>
    <dbReference type="NCBI Taxonomy" id="1108050"/>
    <lineage>
        <taxon>Eukaryota</taxon>
        <taxon>Fungi</taxon>
        <taxon>Dikarya</taxon>
        <taxon>Basidiomycota</taxon>
        <taxon>Agaricomycotina</taxon>
        <taxon>Agaricomycetes</taxon>
        <taxon>Cantharellales</taxon>
        <taxon>Ceratobasidiaceae</taxon>
        <taxon>Rhizoctonia</taxon>
        <taxon>Rhizoctonia solani AG-1</taxon>
    </lineage>
</organism>
<feature type="compositionally biased region" description="Polar residues" evidence="1">
    <location>
        <begin position="103"/>
        <end position="125"/>
    </location>
</feature>
<feature type="compositionally biased region" description="Low complexity" evidence="1">
    <location>
        <begin position="219"/>
        <end position="229"/>
    </location>
</feature>
<feature type="compositionally biased region" description="Polar residues" evidence="1">
    <location>
        <begin position="197"/>
        <end position="218"/>
    </location>
</feature>
<feature type="compositionally biased region" description="Pro residues" evidence="1">
    <location>
        <begin position="343"/>
        <end position="352"/>
    </location>
</feature>
<evidence type="ECO:0000313" key="3">
    <source>
        <dbReference type="Proteomes" id="UP000059188"/>
    </source>
</evidence>
<feature type="compositionally biased region" description="Gly residues" evidence="1">
    <location>
        <begin position="564"/>
        <end position="578"/>
    </location>
</feature>
<name>A0A0B7FGD1_THACB</name>
<sequence length="690" mass="70447">MASSLQPLSLNQPLGTPAAEWAQETVQAIDPHGPTGVVTDSSGNPTTDHGKSALEGEPGYGVNADKTTGRLLTERSAIQPPVSSAPITHHERTLDNTEPRTEPASQVYTDAQGNPTTNPNASALSGTPGAGEPLPSVVNKSLPPTPAPQLPGGWIRGPESRQHSLVIPETSLYEDVSEALNTVGKAAFSALPASVVGSLSNGHPQGEANGNANGTQVQAPATSAESKSSPSPPPRSASPGLLSRAQGMLTGLLAGPGSPGSQLPAPNAPTTSGEAALVGGGAVANTANELGDRIAAGQDLGGHDPKGVKENEQARLEKEATGNIISPESANTAARFMNAGVPTPDPNQPPKDPGVGGSVFPAIPDDGKKSKSKLGSTLSPDLDVQEAAKRSNQDFSAPIHNADSRDSKSQSTAGSDRPQPTDIVAAPFAGSRASQEMTRPTELGSPTSPGKHKKSLSRSDNLSGANPEGIRTTANPHTAHTGLPPSREEAGGRHVGGTPVIQTTTNNVGPAVIIGTDPKDIPGTDHKDTTSSIGRKETTFSASHKELSPVDDSPVGIPIQGISSRGGGQGPIYAGEGGAITQNSSSPPGSPNKGVSRLWSRSRRSVDEGTTGTKSTRSRYTEEPSTGNASDSASTPTSPSSSRFKVPLKDKIKGELKIISGKVSRNEAKVEQGIALKTGQDPTSPTTHKH</sequence>
<evidence type="ECO:0000256" key="1">
    <source>
        <dbReference type="SAM" id="MobiDB-lite"/>
    </source>
</evidence>
<dbReference type="AlphaFoldDB" id="A0A0B7FGD1"/>
<feature type="region of interest" description="Disordered" evidence="1">
    <location>
        <begin position="663"/>
        <end position="690"/>
    </location>
</feature>
<dbReference type="EMBL" id="LN679123">
    <property type="protein sequence ID" value="CEL56680.1"/>
    <property type="molecule type" value="Genomic_DNA"/>
</dbReference>
<feature type="compositionally biased region" description="Low complexity" evidence="1">
    <location>
        <begin position="629"/>
        <end position="642"/>
    </location>
</feature>
<feature type="compositionally biased region" description="Polar residues" evidence="1">
    <location>
        <begin position="323"/>
        <end position="332"/>
    </location>
</feature>
<feature type="compositionally biased region" description="Polar residues" evidence="1">
    <location>
        <begin position="432"/>
        <end position="448"/>
    </location>
</feature>
<feature type="compositionally biased region" description="Polar residues" evidence="1">
    <location>
        <begin position="680"/>
        <end position="690"/>
    </location>
</feature>
<feature type="region of interest" description="Disordered" evidence="1">
    <location>
        <begin position="196"/>
        <end position="280"/>
    </location>
</feature>
<feature type="compositionally biased region" description="Basic and acidic residues" evidence="1">
    <location>
        <begin position="88"/>
        <end position="101"/>
    </location>
</feature>
<accession>A0A0B7FGD1</accession>
<protein>
    <submittedName>
        <fullName evidence="2">Uncharacterized protein</fullName>
    </submittedName>
</protein>
<proteinExistence type="predicted"/>
<keyword evidence="3" id="KW-1185">Reference proteome</keyword>
<reference evidence="2 3" key="1">
    <citation type="submission" date="2014-11" db="EMBL/GenBank/DDBJ databases">
        <authorList>
            <person name="Wibberg Daniel"/>
        </authorList>
    </citation>
    <scope>NUCLEOTIDE SEQUENCE [LARGE SCALE GENOMIC DNA]</scope>
    <source>
        <strain evidence="2">Rhizoctonia solani AG1-IB 7/3/14</strain>
    </source>
</reference>
<dbReference type="OrthoDB" id="3268823at2759"/>
<feature type="compositionally biased region" description="Basic and acidic residues" evidence="1">
    <location>
        <begin position="517"/>
        <end position="548"/>
    </location>
</feature>